<organism evidence="1 2">
    <name type="scientific">Pseudoalteromonas denitrificans DSM 6059</name>
    <dbReference type="NCBI Taxonomy" id="1123010"/>
    <lineage>
        <taxon>Bacteria</taxon>
        <taxon>Pseudomonadati</taxon>
        <taxon>Pseudomonadota</taxon>
        <taxon>Gammaproteobacteria</taxon>
        <taxon>Alteromonadales</taxon>
        <taxon>Pseudoalteromonadaceae</taxon>
        <taxon>Pseudoalteromonas</taxon>
    </lineage>
</organism>
<sequence length="207" mass="24039">MNTHAFLSFISNNYDFSRANIILSELNLTHCWKHWLTAELIHLLNTDKQFSDIQTNTRYPAKSSNNNDQESYLRYQVEKPIEKVHKKNLASYCDFSFKHQEKQHYFEIICANSTSFKKNKDLIKFEADITRIDTLKKQNPSVCISTIFAFFGTFTNDEVKIFAPFDNSKRCSYVLDSNIKGSSSIARLTQIQRAGDPRLCFAMYNAS</sequence>
<reference evidence="1 2" key="1">
    <citation type="submission" date="2016-10" db="EMBL/GenBank/DDBJ databases">
        <authorList>
            <person name="de Groot N.N."/>
        </authorList>
    </citation>
    <scope>NUCLEOTIDE SEQUENCE [LARGE SCALE GENOMIC DNA]</scope>
    <source>
        <strain evidence="1 2">DSM 6059</strain>
    </source>
</reference>
<proteinExistence type="predicted"/>
<evidence type="ECO:0000313" key="2">
    <source>
        <dbReference type="Proteomes" id="UP000198862"/>
    </source>
</evidence>
<dbReference type="EMBL" id="FOLO01000005">
    <property type="protein sequence ID" value="SFC13139.1"/>
    <property type="molecule type" value="Genomic_DNA"/>
</dbReference>
<dbReference type="Proteomes" id="UP000198862">
    <property type="component" value="Unassembled WGS sequence"/>
</dbReference>
<dbReference type="AlphaFoldDB" id="A0A1I1GMZ9"/>
<protein>
    <submittedName>
        <fullName evidence="1">Uncharacterized protein</fullName>
    </submittedName>
</protein>
<dbReference type="OrthoDB" id="6398352at2"/>
<dbReference type="STRING" id="1123010.SAMN02745724_00971"/>
<name>A0A1I1GMZ9_9GAMM</name>
<evidence type="ECO:0000313" key="1">
    <source>
        <dbReference type="EMBL" id="SFC13139.1"/>
    </source>
</evidence>
<accession>A0A1I1GMZ9</accession>
<gene>
    <name evidence="1" type="ORF">SAMN02745724_00971</name>
</gene>
<dbReference type="RefSeq" id="WP_091980790.1">
    <property type="nucleotide sequence ID" value="NZ_FOLO01000005.1"/>
</dbReference>
<keyword evidence="2" id="KW-1185">Reference proteome</keyword>